<feature type="domain" description="YDG" evidence="4">
    <location>
        <begin position="391"/>
        <end position="536"/>
    </location>
</feature>
<evidence type="ECO:0000256" key="2">
    <source>
        <dbReference type="PROSITE-ProRule" id="PRU00358"/>
    </source>
</evidence>
<dbReference type="InterPro" id="IPR036987">
    <property type="entry name" value="SRA-YDG_sf"/>
</dbReference>
<dbReference type="GO" id="GO:0005634">
    <property type="term" value="C:nucleus"/>
    <property type="evidence" value="ECO:0007669"/>
    <property type="project" value="UniProtKB-SubCell"/>
</dbReference>
<dbReference type="RefSeq" id="XP_004832263.1">
    <property type="nucleotide sequence ID" value="XM_004832206.1"/>
</dbReference>
<comment type="caution">
    <text evidence="5">The sequence shown here is derived from an EMBL/GenBank/DDBJ whole genome shotgun (WGS) entry which is preliminary data.</text>
</comment>
<feature type="region of interest" description="Disordered" evidence="3">
    <location>
        <begin position="230"/>
        <end position="251"/>
    </location>
</feature>
<feature type="region of interest" description="Disordered" evidence="3">
    <location>
        <begin position="190"/>
        <end position="215"/>
    </location>
</feature>
<evidence type="ECO:0000313" key="6">
    <source>
        <dbReference type="Proteomes" id="UP000031512"/>
    </source>
</evidence>
<reference evidence="5 6" key="1">
    <citation type="journal article" date="2012" name="BMC Genomics">
        <title>Comparative genomic analysis and phylogenetic position of Theileria equi.</title>
        <authorList>
            <person name="Kappmeyer L.S."/>
            <person name="Thiagarajan M."/>
            <person name="Herndon D.R."/>
            <person name="Ramsay J.D."/>
            <person name="Caler E."/>
            <person name="Djikeng A."/>
            <person name="Gillespie J.J."/>
            <person name="Lau A.O."/>
            <person name="Roalson E.H."/>
            <person name="Silva J.C."/>
            <person name="Silva M.G."/>
            <person name="Suarez C.E."/>
            <person name="Ueti M.W."/>
            <person name="Nene V.M."/>
            <person name="Mealey R.H."/>
            <person name="Knowles D.P."/>
            <person name="Brayton K.A."/>
        </authorList>
    </citation>
    <scope>NUCLEOTIDE SEQUENCE [LARGE SCALE GENOMIC DNA]</scope>
    <source>
        <strain evidence="5 6">WA</strain>
    </source>
</reference>
<organism evidence="5 6">
    <name type="scientific">Theileria equi strain WA</name>
    <dbReference type="NCBI Taxonomy" id="1537102"/>
    <lineage>
        <taxon>Eukaryota</taxon>
        <taxon>Sar</taxon>
        <taxon>Alveolata</taxon>
        <taxon>Apicomplexa</taxon>
        <taxon>Aconoidasida</taxon>
        <taxon>Piroplasmida</taxon>
        <taxon>Theileriidae</taxon>
        <taxon>Theileria</taxon>
    </lineage>
</organism>
<dbReference type="VEuPathDB" id="PiroplasmaDB:BEWA_013700"/>
<dbReference type="Gene3D" id="2.30.280.10">
    <property type="entry name" value="SRA-YDG"/>
    <property type="match status" value="1"/>
</dbReference>
<dbReference type="PROSITE" id="PS51015">
    <property type="entry name" value="YDG"/>
    <property type="match status" value="1"/>
</dbReference>
<dbReference type="InterPro" id="IPR015947">
    <property type="entry name" value="PUA-like_sf"/>
</dbReference>
<sequence length="648" mass="73803">MTSVQNSETATGSTKRGSARASREGKGDSRKDSRTSKDHKEAPKGGRAPDDGSTNRKFEPKAKDSTPELAEGRSDTFADQTREAPPPESLPHPMDTEKLVGRLPDPAVDPEERTDDVDGSCAKYDEEDKTLSLSTALPTTTSKEVYRAGTEEVVQTPSASLNNYEVSTYASESTKSISTDTLTVCNEELYDSPTNGETVQSSPTNGESLQSSLREEGDMQNCMEEKGFAAIKEPHSPKNQDSTTQESNDTFDDLLGNCDNSQFYVDLDDFGTSLSPYKVDLKTLKRVGKQKKVDEYEEKIIERDPTRFFGHSACGIGNILQLDLAKLSRERRWIWLLARYEAFCLTLQVNGINLSKIRTGRAKGSRCQLIDYINKERARIFGNDTFFQTGETLMNIPPFVNFLRREELLFFGIAKTPYEVVSVDEFKPEPDSGEPYKVVHTIVLDGTESLREDMGLRFVMYFTFDNQENSEYVNAHVPLQKSWIHEVPIRIVRSYNSHSRYSPIWGYRYDGLYRIINVFSDNNHEGTRVWVYIFSACNTKLRPPRHKLTHDTILKFKIVKERSLRGILYKHTLTHYKIQRHINSRRADDIKHVDIIFKGKRLFTVGIPHFVKMKSKVPIPVNLAAIYYYIKQVRLTNKMNIWKAPQGE</sequence>
<feature type="compositionally biased region" description="Polar residues" evidence="3">
    <location>
        <begin position="239"/>
        <end position="248"/>
    </location>
</feature>
<evidence type="ECO:0000256" key="3">
    <source>
        <dbReference type="SAM" id="MobiDB-lite"/>
    </source>
</evidence>
<dbReference type="EMBL" id="ACOU01000004">
    <property type="protein sequence ID" value="EKX72811.1"/>
    <property type="molecule type" value="Genomic_DNA"/>
</dbReference>
<dbReference type="SUPFAM" id="SSF88697">
    <property type="entry name" value="PUA domain-like"/>
    <property type="match status" value="1"/>
</dbReference>
<evidence type="ECO:0000313" key="5">
    <source>
        <dbReference type="EMBL" id="EKX72811.1"/>
    </source>
</evidence>
<feature type="compositionally biased region" description="Acidic residues" evidence="3">
    <location>
        <begin position="108"/>
        <end position="118"/>
    </location>
</feature>
<dbReference type="Proteomes" id="UP000031512">
    <property type="component" value="Unassembled WGS sequence"/>
</dbReference>
<gene>
    <name evidence="5" type="ORF">BEWA_013700</name>
</gene>
<name>L1LBV9_THEEQ</name>
<feature type="compositionally biased region" description="Polar residues" evidence="3">
    <location>
        <begin position="1"/>
        <end position="16"/>
    </location>
</feature>
<evidence type="ECO:0000256" key="1">
    <source>
        <dbReference type="ARBA" id="ARBA00023242"/>
    </source>
</evidence>
<feature type="compositionally biased region" description="Polar residues" evidence="3">
    <location>
        <begin position="192"/>
        <end position="212"/>
    </location>
</feature>
<protein>
    <recommendedName>
        <fullName evidence="4">YDG domain-containing protein</fullName>
    </recommendedName>
</protein>
<comment type="subcellular location">
    <subcellularLocation>
        <location evidence="2">Nucleus</location>
    </subcellularLocation>
</comment>
<evidence type="ECO:0000259" key="4">
    <source>
        <dbReference type="PROSITE" id="PS51015"/>
    </source>
</evidence>
<proteinExistence type="predicted"/>
<dbReference type="KEGG" id="beq:BEWA_013700"/>
<accession>L1LBV9</accession>
<keyword evidence="6" id="KW-1185">Reference proteome</keyword>
<feature type="compositionally biased region" description="Basic and acidic residues" evidence="3">
    <location>
        <begin position="21"/>
        <end position="82"/>
    </location>
</feature>
<dbReference type="OrthoDB" id="616263at2759"/>
<dbReference type="GeneID" id="15804446"/>
<dbReference type="AlphaFoldDB" id="L1LBV9"/>
<feature type="region of interest" description="Disordered" evidence="3">
    <location>
        <begin position="1"/>
        <end position="120"/>
    </location>
</feature>
<dbReference type="Pfam" id="PF02182">
    <property type="entry name" value="SAD_SRA"/>
    <property type="match status" value="1"/>
</dbReference>
<dbReference type="STRING" id="1537102.L1LBV9"/>
<keyword evidence="1 2" id="KW-0539">Nucleus</keyword>
<dbReference type="InterPro" id="IPR003105">
    <property type="entry name" value="SRA_YDG"/>
</dbReference>